<keyword evidence="2" id="KW-1185">Reference proteome</keyword>
<comment type="caution">
    <text evidence="1">The sequence shown here is derived from an EMBL/GenBank/DDBJ whole genome shotgun (WGS) entry which is preliminary data.</text>
</comment>
<dbReference type="OrthoDB" id="4735631at2"/>
<organism evidence="1 2">
    <name type="scientific">Mycobacterium simiae</name>
    <name type="common">Mycobacterium habana</name>
    <dbReference type="NCBI Taxonomy" id="1784"/>
    <lineage>
        <taxon>Bacteria</taxon>
        <taxon>Bacillati</taxon>
        <taxon>Actinomycetota</taxon>
        <taxon>Actinomycetes</taxon>
        <taxon>Mycobacteriales</taxon>
        <taxon>Mycobacteriaceae</taxon>
        <taxon>Mycobacterium</taxon>
        <taxon>Mycobacterium simiae complex</taxon>
    </lineage>
</organism>
<dbReference type="AlphaFoldDB" id="A0A5B1ATP0"/>
<dbReference type="Pfam" id="PF10824">
    <property type="entry name" value="T7SS_ESX_EspC"/>
    <property type="match status" value="1"/>
</dbReference>
<accession>A0A5B1ATP0</accession>
<dbReference type="InterPro" id="IPR022536">
    <property type="entry name" value="EspC"/>
</dbReference>
<dbReference type="Proteomes" id="UP000324701">
    <property type="component" value="Unassembled WGS sequence"/>
</dbReference>
<evidence type="ECO:0000313" key="1">
    <source>
        <dbReference type="EMBL" id="KAA1239356.1"/>
    </source>
</evidence>
<dbReference type="RefSeq" id="WP_149656686.1">
    <property type="nucleotide sequence ID" value="NZ_VTZN01000551.1"/>
</dbReference>
<sequence length="83" mass="8408">MADLVVTPENLARMATLQEQASAQAQTAAGAASNVEAGVWVTHGVASAFSNIAFTKAVAARASTGFAMKNSSAELAAKLRTAQ</sequence>
<evidence type="ECO:0000313" key="2">
    <source>
        <dbReference type="Proteomes" id="UP000324701"/>
    </source>
</evidence>
<feature type="non-terminal residue" evidence="1">
    <location>
        <position position="83"/>
    </location>
</feature>
<proteinExistence type="predicted"/>
<dbReference type="EMBL" id="VTZN01000551">
    <property type="protein sequence ID" value="KAA1239356.1"/>
    <property type="molecule type" value="Genomic_DNA"/>
</dbReference>
<protein>
    <submittedName>
        <fullName evidence="1">ESX-1 secretion-associated protein</fullName>
    </submittedName>
</protein>
<name>A0A5B1ATP0_MYCSI</name>
<gene>
    <name evidence="1" type="ORF">F0Q45_26850</name>
</gene>
<dbReference type="GO" id="GO:0009306">
    <property type="term" value="P:protein secretion"/>
    <property type="evidence" value="ECO:0007669"/>
    <property type="project" value="InterPro"/>
</dbReference>
<reference evidence="1 2" key="1">
    <citation type="submission" date="2019-09" db="EMBL/GenBank/DDBJ databases">
        <title>Report of infection by Mycobacterium simiae a patient suffering from pulmonary tuberculosis.</title>
        <authorList>
            <person name="Mohanty P.S."/>
            <person name="Bansal A.K."/>
            <person name="Singh H."/>
            <person name="Sharma S."/>
            <person name="Patil S.A."/>
            <person name="Upadhaya P."/>
            <person name="Singh P.K."/>
            <person name="Kumar D."/>
            <person name="Kumar S."/>
            <person name="Singh R.K."/>
            <person name="Chaudhary B."/>
        </authorList>
    </citation>
    <scope>NUCLEOTIDE SEQUENCE [LARGE SCALE GENOMIC DNA]</scope>
    <source>
        <strain evidence="1 2">JAL-560-SIM</strain>
    </source>
</reference>